<comment type="subcellular location">
    <subcellularLocation>
        <location evidence="1">Nucleus</location>
    </subcellularLocation>
</comment>
<dbReference type="PANTHER" id="PTHR13408:SF0">
    <property type="entry name" value="DNA-DIRECTED RNA POLYMERASE III SUBUNIT RPC4"/>
    <property type="match status" value="1"/>
</dbReference>
<evidence type="ECO:0000256" key="2">
    <source>
        <dbReference type="ARBA" id="ARBA00022478"/>
    </source>
</evidence>
<name>A0A1S7ULD9_ROSNE</name>
<dbReference type="Pfam" id="PF05132">
    <property type="entry name" value="RNA_pol_Rpc4"/>
    <property type="match status" value="1"/>
</dbReference>
<dbReference type="AlphaFoldDB" id="A0A1S7ULD9"/>
<evidence type="ECO:0000313" key="7">
    <source>
        <dbReference type="Proteomes" id="UP000054516"/>
    </source>
</evidence>
<evidence type="ECO:0000256" key="3">
    <source>
        <dbReference type="ARBA" id="ARBA00023163"/>
    </source>
</evidence>
<gene>
    <name evidence="6" type="ORF">SAMD00023353_0601030</name>
</gene>
<keyword evidence="7" id="KW-1185">Reference proteome</keyword>
<dbReference type="OMA" id="LQFPPMT"/>
<evidence type="ECO:0000256" key="4">
    <source>
        <dbReference type="ARBA" id="ARBA00023242"/>
    </source>
</evidence>
<feature type="compositionally biased region" description="Polar residues" evidence="5">
    <location>
        <begin position="32"/>
        <end position="41"/>
    </location>
</feature>
<reference evidence="6" key="1">
    <citation type="submission" date="2016-03" db="EMBL/GenBank/DDBJ databases">
        <title>Draft genome sequence of Rosellinia necatrix.</title>
        <authorList>
            <person name="Kanematsu S."/>
        </authorList>
    </citation>
    <scope>NUCLEOTIDE SEQUENCE [LARGE SCALE GENOMIC DNA]</scope>
    <source>
        <strain evidence="6">W97</strain>
    </source>
</reference>
<feature type="compositionally biased region" description="Basic and acidic residues" evidence="5">
    <location>
        <begin position="266"/>
        <end position="276"/>
    </location>
</feature>
<dbReference type="STRING" id="77044.A0A1S7ULD9"/>
<feature type="region of interest" description="Disordered" evidence="5">
    <location>
        <begin position="266"/>
        <end position="307"/>
    </location>
</feature>
<feature type="compositionally biased region" description="Low complexity" evidence="5">
    <location>
        <begin position="75"/>
        <end position="90"/>
    </location>
</feature>
<proteinExistence type="predicted"/>
<dbReference type="PANTHER" id="PTHR13408">
    <property type="entry name" value="DNA-DIRECTED RNA POLYMERASE III"/>
    <property type="match status" value="1"/>
</dbReference>
<keyword evidence="2" id="KW-0240">DNA-directed RNA polymerase</keyword>
<dbReference type="GO" id="GO:0042797">
    <property type="term" value="P:tRNA transcription by RNA polymerase III"/>
    <property type="evidence" value="ECO:0007669"/>
    <property type="project" value="TreeGrafter"/>
</dbReference>
<dbReference type="GO" id="GO:0003677">
    <property type="term" value="F:DNA binding"/>
    <property type="evidence" value="ECO:0007669"/>
    <property type="project" value="InterPro"/>
</dbReference>
<feature type="region of interest" description="Disordered" evidence="5">
    <location>
        <begin position="1"/>
        <end position="118"/>
    </location>
</feature>
<sequence>MPPRPRAGGRAGRGRGASLQSVASTRAADGPATSSETPLQSNDDDVVGTQPRSSRVDTASRVEVTVATSIPSGRSTPTTSLPSQTQATASRGAGRFKPKNIRRDEAERKKLEDDRARDLASKIKAEERELRAEERRARRGRGRGGMTRGLVRRTVTAQGPFSAISSENVKADFSRGDWASGSGFGGGNARNAYRHDSENRIRYHPRREHEARVNIDLLNGLTDGHAPDGTPLYQPSRYTEKSVGNLPIGMHRTLHQDPEIKVKTQAELEAEDRQSSDDDAERGGEEEEEEEGNLFVDAPARDSRNISMDNDDEVWHAAPKNLVKIKPEPDTEEADTDVDMADIPEAPHSPEARKKIIVDRNGHASDAATEKMKRKEKKLAEDLEFMYATMDLQELLRTLSLTTPAEGEEDQGKDDQLFLFQLPPILPPLAKKSDGLDGQSETIDLASSENEPKIKLEDGFDASRSTSMGLPAEGGFIGRLNVHKSGKAELDWGGTALNVRMAIETDFLTTATIIEQKENIETAEELAGLAYGMGQVLRGFTLAPPCRDDDEWDPNIDEIMRVGGGENAM</sequence>
<feature type="compositionally biased region" description="Basic and acidic residues" evidence="5">
    <location>
        <begin position="101"/>
        <end position="118"/>
    </location>
</feature>
<dbReference type="InterPro" id="IPR007811">
    <property type="entry name" value="RPC4"/>
</dbReference>
<evidence type="ECO:0000256" key="1">
    <source>
        <dbReference type="ARBA" id="ARBA00004123"/>
    </source>
</evidence>
<evidence type="ECO:0000256" key="5">
    <source>
        <dbReference type="SAM" id="MobiDB-lite"/>
    </source>
</evidence>
<dbReference type="GO" id="GO:0005666">
    <property type="term" value="C:RNA polymerase III complex"/>
    <property type="evidence" value="ECO:0007669"/>
    <property type="project" value="InterPro"/>
</dbReference>
<accession>A0A1S7ULD9</accession>
<feature type="compositionally biased region" description="Acidic residues" evidence="5">
    <location>
        <begin position="277"/>
        <end position="292"/>
    </location>
</feature>
<protein>
    <submittedName>
        <fullName evidence="6">Putative RNA polymerase III RPC4</fullName>
    </submittedName>
</protein>
<dbReference type="OrthoDB" id="5836119at2759"/>
<organism evidence="6">
    <name type="scientific">Rosellinia necatrix</name>
    <name type="common">White root-rot fungus</name>
    <dbReference type="NCBI Taxonomy" id="77044"/>
    <lineage>
        <taxon>Eukaryota</taxon>
        <taxon>Fungi</taxon>
        <taxon>Dikarya</taxon>
        <taxon>Ascomycota</taxon>
        <taxon>Pezizomycotina</taxon>
        <taxon>Sordariomycetes</taxon>
        <taxon>Xylariomycetidae</taxon>
        <taxon>Xylariales</taxon>
        <taxon>Xylariaceae</taxon>
        <taxon>Rosellinia</taxon>
    </lineage>
</organism>
<dbReference type="EMBL" id="DF977451">
    <property type="protein sequence ID" value="GAP84117.1"/>
    <property type="molecule type" value="Genomic_DNA"/>
</dbReference>
<keyword evidence="3" id="KW-0804">Transcription</keyword>
<evidence type="ECO:0000313" key="6">
    <source>
        <dbReference type="EMBL" id="GAP84117.1"/>
    </source>
</evidence>
<dbReference type="Proteomes" id="UP000054516">
    <property type="component" value="Unassembled WGS sequence"/>
</dbReference>
<keyword evidence="4" id="KW-0539">Nucleus</keyword>